<protein>
    <submittedName>
        <fullName evidence="2">Uncharacterized protein</fullName>
    </submittedName>
</protein>
<keyword evidence="3" id="KW-1185">Reference proteome</keyword>
<sequence>MAGRQLRERSAIHVQRDTHSQTLDHNSTNAIPNSQPFDDDDEQLQREERAHRRRMMQLEAAEAEARIENLRRQATSDTTGRSQVQDDMGAGDNYTPAVTDIAKKMPSITPRDIYPISEHKFDPANLPRLHAPSAAAATIPKSSLLEEPQSYIEIDPTSRQILMKRPKGSQKTSATRRTSGWQASRIICASSHSFLAPSIQGPSPACYISNDAYKT</sequence>
<feature type="compositionally biased region" description="Polar residues" evidence="1">
    <location>
        <begin position="20"/>
        <end position="36"/>
    </location>
</feature>
<dbReference type="EMBL" id="ML976734">
    <property type="protein sequence ID" value="KAF1967326.1"/>
    <property type="molecule type" value="Genomic_DNA"/>
</dbReference>
<proteinExistence type="predicted"/>
<dbReference type="AlphaFoldDB" id="A0A6A5UWS0"/>
<feature type="region of interest" description="Disordered" evidence="1">
    <location>
        <begin position="71"/>
        <end position="92"/>
    </location>
</feature>
<evidence type="ECO:0000313" key="3">
    <source>
        <dbReference type="Proteomes" id="UP000800036"/>
    </source>
</evidence>
<reference evidence="2" key="1">
    <citation type="journal article" date="2020" name="Stud. Mycol.">
        <title>101 Dothideomycetes genomes: a test case for predicting lifestyles and emergence of pathogens.</title>
        <authorList>
            <person name="Haridas S."/>
            <person name="Albert R."/>
            <person name="Binder M."/>
            <person name="Bloem J."/>
            <person name="Labutti K."/>
            <person name="Salamov A."/>
            <person name="Andreopoulos B."/>
            <person name="Baker S."/>
            <person name="Barry K."/>
            <person name="Bills G."/>
            <person name="Bluhm B."/>
            <person name="Cannon C."/>
            <person name="Castanera R."/>
            <person name="Culley D."/>
            <person name="Daum C."/>
            <person name="Ezra D."/>
            <person name="Gonzalez J."/>
            <person name="Henrissat B."/>
            <person name="Kuo A."/>
            <person name="Liang C."/>
            <person name="Lipzen A."/>
            <person name="Lutzoni F."/>
            <person name="Magnuson J."/>
            <person name="Mondo S."/>
            <person name="Nolan M."/>
            <person name="Ohm R."/>
            <person name="Pangilinan J."/>
            <person name="Park H.-J."/>
            <person name="Ramirez L."/>
            <person name="Alfaro M."/>
            <person name="Sun H."/>
            <person name="Tritt A."/>
            <person name="Yoshinaga Y."/>
            <person name="Zwiers L.-H."/>
            <person name="Turgeon B."/>
            <person name="Goodwin S."/>
            <person name="Spatafora J."/>
            <person name="Crous P."/>
            <person name="Grigoriev I."/>
        </authorList>
    </citation>
    <scope>NUCLEOTIDE SEQUENCE</scope>
    <source>
        <strain evidence="2">CBS 107.79</strain>
    </source>
</reference>
<feature type="region of interest" description="Disordered" evidence="1">
    <location>
        <begin position="1"/>
        <end position="45"/>
    </location>
</feature>
<evidence type="ECO:0000313" key="2">
    <source>
        <dbReference type="EMBL" id="KAF1967326.1"/>
    </source>
</evidence>
<gene>
    <name evidence="2" type="ORF">BU23DRAFT_293497</name>
</gene>
<dbReference type="Proteomes" id="UP000800036">
    <property type="component" value="Unassembled WGS sequence"/>
</dbReference>
<evidence type="ECO:0000256" key="1">
    <source>
        <dbReference type="SAM" id="MobiDB-lite"/>
    </source>
</evidence>
<name>A0A6A5UWS0_9PLEO</name>
<accession>A0A6A5UWS0</accession>
<feature type="compositionally biased region" description="Basic and acidic residues" evidence="1">
    <location>
        <begin position="1"/>
        <end position="19"/>
    </location>
</feature>
<dbReference type="OrthoDB" id="10442317at2759"/>
<feature type="compositionally biased region" description="Polar residues" evidence="1">
    <location>
        <begin position="72"/>
        <end position="85"/>
    </location>
</feature>
<organism evidence="2 3">
    <name type="scientific">Bimuria novae-zelandiae CBS 107.79</name>
    <dbReference type="NCBI Taxonomy" id="1447943"/>
    <lineage>
        <taxon>Eukaryota</taxon>
        <taxon>Fungi</taxon>
        <taxon>Dikarya</taxon>
        <taxon>Ascomycota</taxon>
        <taxon>Pezizomycotina</taxon>
        <taxon>Dothideomycetes</taxon>
        <taxon>Pleosporomycetidae</taxon>
        <taxon>Pleosporales</taxon>
        <taxon>Massarineae</taxon>
        <taxon>Didymosphaeriaceae</taxon>
        <taxon>Bimuria</taxon>
    </lineage>
</organism>